<dbReference type="EMBL" id="JACEIK010003663">
    <property type="protein sequence ID" value="MCD9642603.1"/>
    <property type="molecule type" value="Genomic_DNA"/>
</dbReference>
<feature type="non-terminal residue" evidence="1">
    <location>
        <position position="71"/>
    </location>
</feature>
<comment type="caution">
    <text evidence="1">The sequence shown here is derived from an EMBL/GenBank/DDBJ whole genome shotgun (WGS) entry which is preliminary data.</text>
</comment>
<evidence type="ECO:0000313" key="1">
    <source>
        <dbReference type="EMBL" id="MCD9642603.1"/>
    </source>
</evidence>
<evidence type="ECO:0000313" key="2">
    <source>
        <dbReference type="Proteomes" id="UP000823775"/>
    </source>
</evidence>
<accession>A0ABS8V6A4</accession>
<protein>
    <submittedName>
        <fullName evidence="1">Uncharacterized protein</fullName>
    </submittedName>
</protein>
<gene>
    <name evidence="1" type="ORF">HAX54_029486</name>
</gene>
<dbReference type="Proteomes" id="UP000823775">
    <property type="component" value="Unassembled WGS sequence"/>
</dbReference>
<reference evidence="1 2" key="1">
    <citation type="journal article" date="2021" name="BMC Genomics">
        <title>Datura genome reveals duplications of psychoactive alkaloid biosynthetic genes and high mutation rate following tissue culture.</title>
        <authorList>
            <person name="Rajewski A."/>
            <person name="Carter-House D."/>
            <person name="Stajich J."/>
            <person name="Litt A."/>
        </authorList>
    </citation>
    <scope>NUCLEOTIDE SEQUENCE [LARGE SCALE GENOMIC DNA]</scope>
    <source>
        <strain evidence="1">AR-01</strain>
    </source>
</reference>
<name>A0ABS8V6A4_DATST</name>
<keyword evidence="2" id="KW-1185">Reference proteome</keyword>
<proteinExistence type="predicted"/>
<organism evidence="1 2">
    <name type="scientific">Datura stramonium</name>
    <name type="common">Jimsonweed</name>
    <name type="synonym">Common thornapple</name>
    <dbReference type="NCBI Taxonomy" id="4076"/>
    <lineage>
        <taxon>Eukaryota</taxon>
        <taxon>Viridiplantae</taxon>
        <taxon>Streptophyta</taxon>
        <taxon>Embryophyta</taxon>
        <taxon>Tracheophyta</taxon>
        <taxon>Spermatophyta</taxon>
        <taxon>Magnoliopsida</taxon>
        <taxon>eudicotyledons</taxon>
        <taxon>Gunneridae</taxon>
        <taxon>Pentapetalae</taxon>
        <taxon>asterids</taxon>
        <taxon>lamiids</taxon>
        <taxon>Solanales</taxon>
        <taxon>Solanaceae</taxon>
        <taxon>Solanoideae</taxon>
        <taxon>Datureae</taxon>
        <taxon>Datura</taxon>
    </lineage>
</organism>
<sequence>MAIGTHAPSNNLIKEAEKYKASIDPKKIGKQIARKTLWCQHKTITNDIKQVVTSMTVMIAKPDTKRRLWDE</sequence>